<evidence type="ECO:0000256" key="2">
    <source>
        <dbReference type="PROSITE-ProRule" id="PRU00059"/>
    </source>
</evidence>
<organism evidence="4 5">
    <name type="scientific">Stegodyphus mimosarum</name>
    <name type="common">African social velvet spider</name>
    <dbReference type="NCBI Taxonomy" id="407821"/>
    <lineage>
        <taxon>Eukaryota</taxon>
        <taxon>Metazoa</taxon>
        <taxon>Ecdysozoa</taxon>
        <taxon>Arthropoda</taxon>
        <taxon>Chelicerata</taxon>
        <taxon>Arachnida</taxon>
        <taxon>Araneae</taxon>
        <taxon>Araneomorphae</taxon>
        <taxon>Entelegynae</taxon>
        <taxon>Eresoidea</taxon>
        <taxon>Eresidae</taxon>
        <taxon>Stegodyphus</taxon>
    </lineage>
</organism>
<dbReference type="EMBL" id="KK112351">
    <property type="protein sequence ID" value="KFM57414.1"/>
    <property type="molecule type" value="Genomic_DNA"/>
</dbReference>
<dbReference type="Proteomes" id="UP000054359">
    <property type="component" value="Unassembled WGS sequence"/>
</dbReference>
<gene>
    <name evidence="4" type="ORF">X975_20410</name>
</gene>
<feature type="domain" description="CUB" evidence="3">
    <location>
        <begin position="151"/>
        <end position="273"/>
    </location>
</feature>
<dbReference type="PANTHER" id="PTHR24255">
    <property type="entry name" value="COMPLEMENT COMPONENT 1, S SUBCOMPONENT-RELATED"/>
    <property type="match status" value="1"/>
</dbReference>
<feature type="disulfide bond" evidence="2">
    <location>
        <begin position="285"/>
        <end position="312"/>
    </location>
</feature>
<evidence type="ECO:0000256" key="1">
    <source>
        <dbReference type="ARBA" id="ARBA00023157"/>
    </source>
</evidence>
<dbReference type="PANTHER" id="PTHR24255:SF31">
    <property type="entry name" value="CUBILIN-LIKE PROTEIN"/>
    <property type="match status" value="1"/>
</dbReference>
<dbReference type="SMART" id="SM00042">
    <property type="entry name" value="CUB"/>
    <property type="match status" value="3"/>
</dbReference>
<dbReference type="Pfam" id="PF00431">
    <property type="entry name" value="CUB"/>
    <property type="match status" value="3"/>
</dbReference>
<dbReference type="GO" id="GO:0005615">
    <property type="term" value="C:extracellular space"/>
    <property type="evidence" value="ECO:0007669"/>
    <property type="project" value="TreeGrafter"/>
</dbReference>
<dbReference type="Gene3D" id="2.60.120.290">
    <property type="entry name" value="Spermadhesin, CUB domain"/>
    <property type="match status" value="3"/>
</dbReference>
<protein>
    <submittedName>
        <fullName evidence="4">Cubilin</fullName>
    </submittedName>
</protein>
<evidence type="ECO:0000259" key="3">
    <source>
        <dbReference type="PROSITE" id="PS01180"/>
    </source>
</evidence>
<dbReference type="OrthoDB" id="6369184at2759"/>
<reference evidence="4 5" key="1">
    <citation type="submission" date="2013-11" db="EMBL/GenBank/DDBJ databases">
        <title>Genome sequencing of Stegodyphus mimosarum.</title>
        <authorList>
            <person name="Bechsgaard J."/>
        </authorList>
    </citation>
    <scope>NUCLEOTIDE SEQUENCE [LARGE SCALE GENOMIC DNA]</scope>
</reference>
<dbReference type="SUPFAM" id="SSF49854">
    <property type="entry name" value="Spermadhesin, CUB domain"/>
    <property type="match status" value="3"/>
</dbReference>
<dbReference type="OMA" id="YSDNENC"/>
<dbReference type="CDD" id="cd00041">
    <property type="entry name" value="CUB"/>
    <property type="match status" value="3"/>
</dbReference>
<comment type="caution">
    <text evidence="2">Lacks conserved residue(s) required for the propagation of feature annotation.</text>
</comment>
<sequence>MTLTFVTDSIGAGRGFDIVVRQLPNSCSILPPPPSCDVTITEERSVIHSPGYPDDYPADALCVYTIKRLDRGVCQVQVEFLDFDVEDEPDCSSDFFQLQKNGDRYCGTRAPPTSVLSFEGDLDVLRMVFRSDSVSHRRGFEARIRQLRNSCYRPIGPASSKLCGSYADVVSYIQTDNFPLLYQPNTDCEYRIVRNSPEICQVELYFSHFDVASESSANCDRDYLEIKGAKYCGKRDGQRVLVDFPQDKSELVMHFKTDSYQQTSGFRIEAKQLTSGCAPAVNRSCEQVFSTETFQVISPDYQTGSYPDNVDCQYTIKKSSFQICALQVKFYTFDVEQSEDCSKDFLEIAEQKMCGRMEYDSVRTYEFLEDQTTIRFHSDAYKNGAGFFLLFEQKKC</sequence>
<dbReference type="STRING" id="407821.A0A087SX25"/>
<proteinExistence type="predicted"/>
<dbReference type="InterPro" id="IPR000859">
    <property type="entry name" value="CUB_dom"/>
</dbReference>
<evidence type="ECO:0000313" key="4">
    <source>
        <dbReference type="EMBL" id="KFM57414.1"/>
    </source>
</evidence>
<name>A0A087SX25_STEMI</name>
<accession>A0A087SX25</accession>
<feature type="domain" description="CUB" evidence="3">
    <location>
        <begin position="285"/>
        <end position="394"/>
    </location>
</feature>
<evidence type="ECO:0000313" key="5">
    <source>
        <dbReference type="Proteomes" id="UP000054359"/>
    </source>
</evidence>
<dbReference type="AlphaFoldDB" id="A0A087SX25"/>
<feature type="domain" description="CUB" evidence="3">
    <location>
        <begin position="36"/>
        <end position="147"/>
    </location>
</feature>
<dbReference type="GO" id="GO:0004252">
    <property type="term" value="F:serine-type endopeptidase activity"/>
    <property type="evidence" value="ECO:0007669"/>
    <property type="project" value="TreeGrafter"/>
</dbReference>
<keyword evidence="1 2" id="KW-1015">Disulfide bond</keyword>
<keyword evidence="5" id="KW-1185">Reference proteome</keyword>
<dbReference type="PROSITE" id="PS01180">
    <property type="entry name" value="CUB"/>
    <property type="match status" value="3"/>
</dbReference>
<dbReference type="InterPro" id="IPR035914">
    <property type="entry name" value="Sperma_CUB_dom_sf"/>
</dbReference>
<feature type="non-terminal residue" evidence="4">
    <location>
        <position position="396"/>
    </location>
</feature>